<keyword evidence="2" id="KW-1185">Reference proteome</keyword>
<dbReference type="Proteomes" id="UP000823941">
    <property type="component" value="Chromosome 5"/>
</dbReference>
<protein>
    <submittedName>
        <fullName evidence="1">Uncharacterized protein</fullName>
    </submittedName>
</protein>
<organism evidence="1 2">
    <name type="scientific">Plutella xylostella</name>
    <name type="common">Diamondback moth</name>
    <name type="synonym">Plutella maculipennis</name>
    <dbReference type="NCBI Taxonomy" id="51655"/>
    <lineage>
        <taxon>Eukaryota</taxon>
        <taxon>Metazoa</taxon>
        <taxon>Ecdysozoa</taxon>
        <taxon>Arthropoda</taxon>
        <taxon>Hexapoda</taxon>
        <taxon>Insecta</taxon>
        <taxon>Pterygota</taxon>
        <taxon>Neoptera</taxon>
        <taxon>Endopterygota</taxon>
        <taxon>Lepidoptera</taxon>
        <taxon>Glossata</taxon>
        <taxon>Ditrysia</taxon>
        <taxon>Yponomeutoidea</taxon>
        <taxon>Plutellidae</taxon>
        <taxon>Plutella</taxon>
    </lineage>
</organism>
<proteinExistence type="predicted"/>
<accession>A0ABQ7R056</accession>
<comment type="caution">
    <text evidence="1">The sequence shown here is derived from an EMBL/GenBank/DDBJ whole genome shotgun (WGS) entry which is preliminary data.</text>
</comment>
<dbReference type="EMBL" id="JAHIBW010000005">
    <property type="protein sequence ID" value="KAG7310671.1"/>
    <property type="molecule type" value="Genomic_DNA"/>
</dbReference>
<sequence>MMSHEMRVRWWRRAELPAGCSTDELSAATGAARSLAWLKFPATRNTSFCLQHLYYHNSAM</sequence>
<evidence type="ECO:0000313" key="1">
    <source>
        <dbReference type="EMBL" id="KAG7310671.1"/>
    </source>
</evidence>
<name>A0ABQ7R056_PLUXY</name>
<gene>
    <name evidence="1" type="ORF">JYU34_003474</name>
</gene>
<reference evidence="1 2" key="1">
    <citation type="submission" date="2021-06" db="EMBL/GenBank/DDBJ databases">
        <title>A haploid diamondback moth (Plutella xylostella L.) genome assembly resolves 31 chromosomes and identifies a diamide resistance mutation.</title>
        <authorList>
            <person name="Ward C.M."/>
            <person name="Perry K.D."/>
            <person name="Baker G."/>
            <person name="Powis K."/>
            <person name="Heckel D.G."/>
            <person name="Baxter S.W."/>
        </authorList>
    </citation>
    <scope>NUCLEOTIDE SEQUENCE [LARGE SCALE GENOMIC DNA]</scope>
    <source>
        <strain evidence="1 2">LV</strain>
        <tissue evidence="1">Single pupa</tissue>
    </source>
</reference>
<evidence type="ECO:0000313" key="2">
    <source>
        <dbReference type="Proteomes" id="UP000823941"/>
    </source>
</evidence>